<organism evidence="1 2">
    <name type="scientific">Xenorhabdus nematophila (strain ATCC 19061 / DSM 3370 / CCUG 14189 / LMG 1036 / NCIMB 9965 / AN6)</name>
    <dbReference type="NCBI Taxonomy" id="406817"/>
    <lineage>
        <taxon>Bacteria</taxon>
        <taxon>Pseudomonadati</taxon>
        <taxon>Pseudomonadota</taxon>
        <taxon>Gammaproteobacteria</taxon>
        <taxon>Enterobacterales</taxon>
        <taxon>Morganellaceae</taxon>
        <taxon>Xenorhabdus</taxon>
    </lineage>
</organism>
<dbReference type="AlphaFoldDB" id="D3VLE5"/>
<gene>
    <name evidence="1" type="ordered locus">XNC1_3219</name>
</gene>
<dbReference type="HOGENOM" id="CLU_152630_0_0_6"/>
<dbReference type="KEGG" id="xne:XNC1_3219"/>
<evidence type="ECO:0000313" key="1">
    <source>
        <dbReference type="EMBL" id="CBJ91271.1"/>
    </source>
</evidence>
<dbReference type="Proteomes" id="UP000008075">
    <property type="component" value="Chromosome"/>
</dbReference>
<accession>D3VLE5</accession>
<sequence>MFTFDEIKNFPLISKDYIIHYDSPDGTATMTNDIVFSNVDSDRKNELIKYVESMGFKKYFDKYWGDERWCKDGVIINIKQSDTENTILFLVEKK</sequence>
<keyword evidence="2" id="KW-1185">Reference proteome</keyword>
<protein>
    <submittedName>
        <fullName evidence="1">Uncharacterized protein</fullName>
    </submittedName>
</protein>
<name>D3VLE5_XENNA</name>
<evidence type="ECO:0000313" key="2">
    <source>
        <dbReference type="Proteomes" id="UP000008075"/>
    </source>
</evidence>
<dbReference type="EMBL" id="FN667742">
    <property type="protein sequence ID" value="CBJ91271.1"/>
    <property type="molecule type" value="Genomic_DNA"/>
</dbReference>
<proteinExistence type="predicted"/>
<reference evidence="1 2" key="1">
    <citation type="journal article" date="2011" name="PLoS ONE">
        <title>The entomopathogenic bacterial endosymbionts xenorhabdus and photorhabdus: convergent lifestyles from divergent genomes.</title>
        <authorList>
            <person name="Chaston J.M."/>
            <person name="Suen G."/>
            <person name="Tucker S.L."/>
            <person name="Andersen A.W."/>
            <person name="Bhasin A."/>
            <person name="Bode E."/>
            <person name="Bode H.B."/>
            <person name="Brachmann A.O."/>
            <person name="Cowles C.E."/>
            <person name="Cowles K.N."/>
            <person name="Darby C."/>
            <person name="de Leon L."/>
            <person name="Drace K."/>
            <person name="Du Z."/>
            <person name="Givaudan A."/>
            <person name="Herbert Tran E.E."/>
            <person name="Jewell K.A."/>
            <person name="Knack J.J."/>
            <person name="Krasomil-Osterfeld K.C."/>
            <person name="Kukor R."/>
            <person name="Lanois A."/>
            <person name="Latreille P."/>
            <person name="Leimgruber N.K."/>
            <person name="Lipke C.M."/>
            <person name="Liu R."/>
            <person name="Lu X."/>
            <person name="Martens E.C."/>
            <person name="Marri P.R."/>
            <person name="Medigue C."/>
            <person name="Menard M.L."/>
            <person name="Miller N.M."/>
            <person name="Morales-Soto N."/>
            <person name="Norton S."/>
            <person name="Ogier J.C."/>
            <person name="Orchard S.S."/>
            <person name="Park D."/>
            <person name="Park Y."/>
            <person name="Qurollo B.A."/>
            <person name="Sugar D.R."/>
            <person name="Richards G.R."/>
            <person name="Rouy Z."/>
            <person name="Slominski B."/>
            <person name="Slominski K."/>
            <person name="Snyder H."/>
            <person name="Tjaden B.C."/>
            <person name="van der Hoeven R."/>
            <person name="Welch R.D."/>
            <person name="Wheeler C."/>
            <person name="Xiang B."/>
            <person name="Barbazuk B."/>
            <person name="Gaudriault S."/>
            <person name="Goodner B."/>
            <person name="Slater S.C."/>
            <person name="Forst S."/>
            <person name="Goldman B.S."/>
            <person name="Goodrich-Blair H."/>
        </authorList>
    </citation>
    <scope>NUCLEOTIDE SEQUENCE [LARGE SCALE GENOMIC DNA]</scope>
    <source>
        <strain evidence="2">ATCC 19061 / DSM 3370 / CCUG 14189 / LMG 1036 / NCIMB 9965 / AN6</strain>
    </source>
</reference>